<dbReference type="STRING" id="477680.SAMN05421788_10328"/>
<dbReference type="KEGG" id="fln:FLA_3709"/>
<dbReference type="EMBL" id="FTOR01000003">
    <property type="protein sequence ID" value="SIT03416.1"/>
    <property type="molecule type" value="Genomic_DNA"/>
</dbReference>
<evidence type="ECO:0000313" key="2">
    <source>
        <dbReference type="EMBL" id="SIT03416.1"/>
    </source>
</evidence>
<feature type="transmembrane region" description="Helical" evidence="1">
    <location>
        <begin position="92"/>
        <end position="114"/>
    </location>
</feature>
<keyword evidence="1" id="KW-0812">Transmembrane</keyword>
<reference evidence="3" key="1">
    <citation type="submission" date="2017-01" db="EMBL/GenBank/DDBJ databases">
        <authorList>
            <person name="Varghese N."/>
            <person name="Submissions S."/>
        </authorList>
    </citation>
    <scope>NUCLEOTIDE SEQUENCE [LARGE SCALE GENOMIC DNA]</scope>
    <source>
        <strain evidence="3">DSM 21054</strain>
    </source>
</reference>
<accession>A0A173MJV1</accession>
<name>A0A173MJV1_9BACT</name>
<dbReference type="AlphaFoldDB" id="A0A173MJV1"/>
<keyword evidence="1" id="KW-0472">Membrane</keyword>
<keyword evidence="1" id="KW-1133">Transmembrane helix</keyword>
<dbReference type="Proteomes" id="UP000186917">
    <property type="component" value="Unassembled WGS sequence"/>
</dbReference>
<sequence length="264" mass="29585">MNVALSAIILFILLIPGIALYAGLFTGNFSKPGPKLSLLEGLFSTGLFSLLVHCIALLLIRDTIRFDILIKLIGGDIKDLDKMVPNHEFKRLILWFALYNLILDVICFIIGKLLRILIQHLQWDVKVPLLRVHNRWWYLLNGYYLDELGRPGDRKVYDLVLVDALVNTGAGAMLYTGYLVDFVCDGEDLQRIYLQTPLRRTLVAKDTDSRAGTAAPGDAYSLKGDLLCLFYKDIQNISVHFIIAPEEDVASLEQAGEMASEGDV</sequence>
<evidence type="ECO:0000313" key="3">
    <source>
        <dbReference type="Proteomes" id="UP000186917"/>
    </source>
</evidence>
<feature type="transmembrane region" description="Helical" evidence="1">
    <location>
        <begin position="43"/>
        <end position="60"/>
    </location>
</feature>
<gene>
    <name evidence="2" type="ORF">SAMN05421788_10328</name>
</gene>
<protein>
    <submittedName>
        <fullName evidence="2">Uncharacterized protein</fullName>
    </submittedName>
</protein>
<evidence type="ECO:0000256" key="1">
    <source>
        <dbReference type="SAM" id="Phobius"/>
    </source>
</evidence>
<proteinExistence type="predicted"/>
<dbReference type="OrthoDB" id="674965at2"/>
<keyword evidence="3" id="KW-1185">Reference proteome</keyword>
<organism evidence="2 3">
    <name type="scientific">Filimonas lacunae</name>
    <dbReference type="NCBI Taxonomy" id="477680"/>
    <lineage>
        <taxon>Bacteria</taxon>
        <taxon>Pseudomonadati</taxon>
        <taxon>Bacteroidota</taxon>
        <taxon>Chitinophagia</taxon>
        <taxon>Chitinophagales</taxon>
        <taxon>Chitinophagaceae</taxon>
        <taxon>Filimonas</taxon>
    </lineage>
</organism>
<dbReference type="RefSeq" id="WP_076378597.1">
    <property type="nucleotide sequence ID" value="NZ_AP017422.1"/>
</dbReference>